<dbReference type="InterPro" id="IPR039422">
    <property type="entry name" value="MarR/SlyA-like"/>
</dbReference>
<keyword evidence="3" id="KW-0804">Transcription</keyword>
<comment type="caution">
    <text evidence="5">The sequence shown here is derived from an EMBL/GenBank/DDBJ whole genome shotgun (WGS) entry which is preliminary data.</text>
</comment>
<dbReference type="SMART" id="SM00347">
    <property type="entry name" value="HTH_MARR"/>
    <property type="match status" value="1"/>
</dbReference>
<dbReference type="InterPro" id="IPR036388">
    <property type="entry name" value="WH-like_DNA-bd_sf"/>
</dbReference>
<dbReference type="InterPro" id="IPR023187">
    <property type="entry name" value="Tscrpt_reg_MarR-type_CS"/>
</dbReference>
<dbReference type="PANTHER" id="PTHR33164:SF99">
    <property type="entry name" value="MARR FAMILY REGULATORY PROTEIN"/>
    <property type="match status" value="1"/>
</dbReference>
<dbReference type="Pfam" id="PF12802">
    <property type="entry name" value="MarR_2"/>
    <property type="match status" value="1"/>
</dbReference>
<evidence type="ECO:0000256" key="3">
    <source>
        <dbReference type="ARBA" id="ARBA00023163"/>
    </source>
</evidence>
<reference evidence="5 6" key="1">
    <citation type="submission" date="2020-05" db="EMBL/GenBank/DDBJ databases">
        <title>Genome Sequencing of Type Strains.</title>
        <authorList>
            <person name="Lemaire J.F."/>
            <person name="Inderbitzin P."/>
            <person name="Gregorio O.A."/>
            <person name="Collins S.B."/>
            <person name="Wespe N."/>
            <person name="Knight-Connoni V."/>
        </authorList>
    </citation>
    <scope>NUCLEOTIDE SEQUENCE [LARGE SCALE GENOMIC DNA]</scope>
    <source>
        <strain evidence="5 6">ATCC 25174</strain>
    </source>
</reference>
<keyword evidence="2" id="KW-0238">DNA-binding</keyword>
<gene>
    <name evidence="5" type="ORF">HP550_04285</name>
</gene>
<dbReference type="PROSITE" id="PS50995">
    <property type="entry name" value="HTH_MARR_2"/>
    <property type="match status" value="1"/>
</dbReference>
<dbReference type="RefSeq" id="WP_175346354.1">
    <property type="nucleotide sequence ID" value="NZ_JABMCI010000048.1"/>
</dbReference>
<dbReference type="GO" id="GO:0006950">
    <property type="term" value="P:response to stress"/>
    <property type="evidence" value="ECO:0007669"/>
    <property type="project" value="TreeGrafter"/>
</dbReference>
<evidence type="ECO:0000256" key="1">
    <source>
        <dbReference type="ARBA" id="ARBA00023015"/>
    </source>
</evidence>
<keyword evidence="6" id="KW-1185">Reference proteome</keyword>
<dbReference type="InterPro" id="IPR036390">
    <property type="entry name" value="WH_DNA-bd_sf"/>
</dbReference>
<dbReference type="PROSITE" id="PS01117">
    <property type="entry name" value="HTH_MARR_1"/>
    <property type="match status" value="1"/>
</dbReference>
<evidence type="ECO:0000313" key="6">
    <source>
        <dbReference type="Proteomes" id="UP000565724"/>
    </source>
</evidence>
<evidence type="ECO:0000259" key="4">
    <source>
        <dbReference type="PROSITE" id="PS50995"/>
    </source>
</evidence>
<evidence type="ECO:0000256" key="2">
    <source>
        <dbReference type="ARBA" id="ARBA00023125"/>
    </source>
</evidence>
<dbReference type="PANTHER" id="PTHR33164">
    <property type="entry name" value="TRANSCRIPTIONAL REGULATOR, MARR FAMILY"/>
    <property type="match status" value="1"/>
</dbReference>
<dbReference type="GO" id="GO:0003700">
    <property type="term" value="F:DNA-binding transcription factor activity"/>
    <property type="evidence" value="ECO:0007669"/>
    <property type="project" value="InterPro"/>
</dbReference>
<dbReference type="InterPro" id="IPR000835">
    <property type="entry name" value="HTH_MarR-typ"/>
</dbReference>
<dbReference type="EMBL" id="JABMCI010000048">
    <property type="protein sequence ID" value="NUU16466.1"/>
    <property type="molecule type" value="Genomic_DNA"/>
</dbReference>
<feature type="domain" description="HTH marR-type" evidence="4">
    <location>
        <begin position="16"/>
        <end position="150"/>
    </location>
</feature>
<dbReference type="Gene3D" id="1.10.10.10">
    <property type="entry name" value="Winged helix-like DNA-binding domain superfamily/Winged helix DNA-binding domain"/>
    <property type="match status" value="1"/>
</dbReference>
<sequence length="156" mass="16811">MSKSSRIPLSSGRERPTNIAVLLREAFVALNDVVVVALAERGHAVVRPAHSAVFQYLDDTGTTVSVLAERAQMTKQAMAELVVHLERHGYVVRVPDPADRRAKLVLATEQGADVVAVAQEVAPAIEHRVEQLLGADRFAALREDLGTILRAADSSA</sequence>
<name>A0A7Y5ZYH2_9CELL</name>
<keyword evidence="1" id="KW-0805">Transcription regulation</keyword>
<dbReference type="GO" id="GO:0003677">
    <property type="term" value="F:DNA binding"/>
    <property type="evidence" value="ECO:0007669"/>
    <property type="project" value="UniProtKB-KW"/>
</dbReference>
<evidence type="ECO:0000313" key="5">
    <source>
        <dbReference type="EMBL" id="NUU16466.1"/>
    </source>
</evidence>
<protein>
    <submittedName>
        <fullName evidence="5">MarR family transcriptional regulator</fullName>
    </submittedName>
</protein>
<dbReference type="Proteomes" id="UP000565724">
    <property type="component" value="Unassembled WGS sequence"/>
</dbReference>
<organism evidence="5 6">
    <name type="scientific">Cellulomonas humilata</name>
    <dbReference type="NCBI Taxonomy" id="144055"/>
    <lineage>
        <taxon>Bacteria</taxon>
        <taxon>Bacillati</taxon>
        <taxon>Actinomycetota</taxon>
        <taxon>Actinomycetes</taxon>
        <taxon>Micrococcales</taxon>
        <taxon>Cellulomonadaceae</taxon>
        <taxon>Cellulomonas</taxon>
    </lineage>
</organism>
<proteinExistence type="predicted"/>
<dbReference type="SUPFAM" id="SSF46785">
    <property type="entry name" value="Winged helix' DNA-binding domain"/>
    <property type="match status" value="1"/>
</dbReference>
<accession>A0A7Y5ZYH2</accession>
<dbReference type="AlphaFoldDB" id="A0A7Y5ZYH2"/>